<dbReference type="InterPro" id="IPR002416">
    <property type="entry name" value="T2SS_protein-GspH"/>
</dbReference>
<gene>
    <name evidence="6" type="ORF">NYP84_14290</name>
</gene>
<keyword evidence="5" id="KW-0472">Membrane</keyword>
<evidence type="ECO:0000256" key="4">
    <source>
        <dbReference type="ARBA" id="ARBA00022989"/>
    </source>
</evidence>
<evidence type="ECO:0000256" key="2">
    <source>
        <dbReference type="ARBA" id="ARBA00022481"/>
    </source>
</evidence>
<dbReference type="Pfam" id="PF07963">
    <property type="entry name" value="N_methyl"/>
    <property type="match status" value="1"/>
</dbReference>
<dbReference type="InterPro" id="IPR045584">
    <property type="entry name" value="Pilin-like"/>
</dbReference>
<protein>
    <submittedName>
        <fullName evidence="6">Prepilin-type N-terminal cleavage/methylation domain-containing protein</fullName>
    </submittedName>
</protein>
<evidence type="ECO:0000313" key="6">
    <source>
        <dbReference type="EMBL" id="UWS32773.1"/>
    </source>
</evidence>
<evidence type="ECO:0000256" key="3">
    <source>
        <dbReference type="ARBA" id="ARBA00022692"/>
    </source>
</evidence>
<organism evidence="6 7">
    <name type="scientific">Erwinia pyrifoliae</name>
    <dbReference type="NCBI Taxonomy" id="79967"/>
    <lineage>
        <taxon>Bacteria</taxon>
        <taxon>Pseudomonadati</taxon>
        <taxon>Pseudomonadota</taxon>
        <taxon>Gammaproteobacteria</taxon>
        <taxon>Enterobacterales</taxon>
        <taxon>Erwiniaceae</taxon>
        <taxon>Erwinia</taxon>
    </lineage>
</organism>
<dbReference type="Proteomes" id="UP001058553">
    <property type="component" value="Chromosome"/>
</dbReference>
<dbReference type="RefSeq" id="WP_259825767.1">
    <property type="nucleotide sequence ID" value="NZ_CP103445.1"/>
</dbReference>
<dbReference type="PROSITE" id="PS00409">
    <property type="entry name" value="PROKAR_NTER_METHYL"/>
    <property type="match status" value="1"/>
</dbReference>
<keyword evidence="4" id="KW-1133">Transmembrane helix</keyword>
<dbReference type="InterPro" id="IPR012902">
    <property type="entry name" value="N_methyl_site"/>
</dbReference>
<dbReference type="EMBL" id="CP103445">
    <property type="protein sequence ID" value="UWS32773.1"/>
    <property type="molecule type" value="Genomic_DNA"/>
</dbReference>
<evidence type="ECO:0000256" key="5">
    <source>
        <dbReference type="ARBA" id="ARBA00023136"/>
    </source>
</evidence>
<keyword evidence="3" id="KW-0812">Transmembrane</keyword>
<dbReference type="NCBIfam" id="TIGR02532">
    <property type="entry name" value="IV_pilin_GFxxxE"/>
    <property type="match status" value="1"/>
</dbReference>
<accession>A0ABY5X5V9</accession>
<dbReference type="PRINTS" id="PR00885">
    <property type="entry name" value="BCTERIALGSPH"/>
</dbReference>
<dbReference type="SUPFAM" id="SSF54523">
    <property type="entry name" value="Pili subunits"/>
    <property type="match status" value="1"/>
</dbReference>
<keyword evidence="7" id="KW-1185">Reference proteome</keyword>
<comment type="subcellular location">
    <subcellularLocation>
        <location evidence="1">Membrane</location>
        <topology evidence="1">Single-pass membrane protein</topology>
    </subcellularLocation>
</comment>
<proteinExistence type="predicted"/>
<evidence type="ECO:0000256" key="1">
    <source>
        <dbReference type="ARBA" id="ARBA00004167"/>
    </source>
</evidence>
<keyword evidence="2" id="KW-0488">Methylation</keyword>
<evidence type="ECO:0000313" key="7">
    <source>
        <dbReference type="Proteomes" id="UP001058553"/>
    </source>
</evidence>
<name>A0ABY5X5V9_ERWPY</name>
<sequence length="161" mass="17686">MQRHAGFTLLEVMLVLLLFSGIALLAVATQPAASTRPEAEKLLVMMRWAAGQAQLDGAVVRLQLTPHRGDLARLAPGKSTSDRLFPGYHWLPFENRLARFRLPDNMSFTLRQQGKVVTLPATLLFLPDGDQPPFTLQLSGTDLTGSEIDAAEGELVLRELP</sequence>
<reference evidence="6" key="1">
    <citation type="submission" date="2022-07" db="EMBL/GenBank/DDBJ databases">
        <title>Genetic diversity of Erwinia pyrifoliae.</title>
        <authorList>
            <person name="Park D.S."/>
            <person name="Ham H."/>
        </authorList>
    </citation>
    <scope>NUCLEOTIDE SEQUENCE</scope>
    <source>
        <strain evidence="6">CP201486</strain>
    </source>
</reference>
<dbReference type="Gene3D" id="3.55.40.10">
    <property type="entry name" value="minor pseudopilin epsh domain"/>
    <property type="match status" value="1"/>
</dbReference>